<keyword evidence="4" id="KW-1185">Reference proteome</keyword>
<organism evidence="3 4">
    <name type="scientific">Cylindrotheca closterium</name>
    <dbReference type="NCBI Taxonomy" id="2856"/>
    <lineage>
        <taxon>Eukaryota</taxon>
        <taxon>Sar</taxon>
        <taxon>Stramenopiles</taxon>
        <taxon>Ochrophyta</taxon>
        <taxon>Bacillariophyta</taxon>
        <taxon>Bacillariophyceae</taxon>
        <taxon>Bacillariophycidae</taxon>
        <taxon>Bacillariales</taxon>
        <taxon>Bacillariaceae</taxon>
        <taxon>Cylindrotheca</taxon>
    </lineage>
</organism>
<dbReference type="GO" id="GO:0005730">
    <property type="term" value="C:nucleolus"/>
    <property type="evidence" value="ECO:0007669"/>
    <property type="project" value="TreeGrafter"/>
</dbReference>
<proteinExistence type="inferred from homology"/>
<sequence length="179" mass="20054">MVRHKARWILVQVDFSKQHDNKNTSFPSKKEFALMIRQSISSCFGVAADGAAMETQVRFVNSTTRLVLLRVPREFCNMVRCSITMLTRNIADDVAAIAATTTKDDSMTGSSTKRALAQLDRRPTLVASVISVNGSARTAKLSTMARIRKVYRQRILENDKDPKLVEELHSLLSLVQNID</sequence>
<dbReference type="InterPro" id="IPR038085">
    <property type="entry name" value="Rnp2-like_sf"/>
</dbReference>
<dbReference type="Gene3D" id="3.30.70.3250">
    <property type="entry name" value="Ribonuclease P, Pop5 subunit"/>
    <property type="match status" value="1"/>
</dbReference>
<evidence type="ECO:0000313" key="3">
    <source>
        <dbReference type="EMBL" id="CAJ1945884.1"/>
    </source>
</evidence>
<dbReference type="Proteomes" id="UP001295423">
    <property type="component" value="Unassembled WGS sequence"/>
</dbReference>
<dbReference type="PANTHER" id="PTHR15441:SF2">
    <property type="entry name" value="RIBONUCLEASE P_MRP PROTEIN SUBUNIT POP5"/>
    <property type="match status" value="1"/>
</dbReference>
<protein>
    <submittedName>
        <fullName evidence="3">Uncharacterized protein</fullName>
    </submittedName>
</protein>
<gene>
    <name evidence="3" type="ORF">CYCCA115_LOCUS10027</name>
</gene>
<dbReference type="GO" id="GO:0001682">
    <property type="term" value="P:tRNA 5'-leader removal"/>
    <property type="evidence" value="ECO:0007669"/>
    <property type="project" value="InterPro"/>
</dbReference>
<keyword evidence="2" id="KW-0819">tRNA processing</keyword>
<dbReference type="Pfam" id="PF01900">
    <property type="entry name" value="RNase_P_Rpp14"/>
    <property type="match status" value="1"/>
</dbReference>
<dbReference type="GO" id="GO:0030681">
    <property type="term" value="C:multimeric ribonuclease P complex"/>
    <property type="evidence" value="ECO:0007669"/>
    <property type="project" value="TreeGrafter"/>
</dbReference>
<reference evidence="3" key="1">
    <citation type="submission" date="2023-08" db="EMBL/GenBank/DDBJ databases">
        <authorList>
            <person name="Audoor S."/>
            <person name="Bilcke G."/>
        </authorList>
    </citation>
    <scope>NUCLEOTIDE SEQUENCE</scope>
</reference>
<comment type="caution">
    <text evidence="3">The sequence shown here is derived from an EMBL/GenBank/DDBJ whole genome shotgun (WGS) entry which is preliminary data.</text>
</comment>
<dbReference type="EMBL" id="CAKOGP040001557">
    <property type="protein sequence ID" value="CAJ1945884.1"/>
    <property type="molecule type" value="Genomic_DNA"/>
</dbReference>
<dbReference type="InterPro" id="IPR002759">
    <property type="entry name" value="Pop5/Rpp14/Rnp2-like"/>
</dbReference>
<evidence type="ECO:0000256" key="2">
    <source>
        <dbReference type="ARBA" id="ARBA00022694"/>
    </source>
</evidence>
<dbReference type="GO" id="GO:0000172">
    <property type="term" value="C:ribonuclease MRP complex"/>
    <property type="evidence" value="ECO:0007669"/>
    <property type="project" value="TreeGrafter"/>
</dbReference>
<evidence type="ECO:0000313" key="4">
    <source>
        <dbReference type="Proteomes" id="UP001295423"/>
    </source>
</evidence>
<evidence type="ECO:0000256" key="1">
    <source>
        <dbReference type="ARBA" id="ARBA00010800"/>
    </source>
</evidence>
<dbReference type="PANTHER" id="PTHR15441">
    <property type="entry name" value="RIBONUCLEASE P PROTEIN SUBUNIT P14"/>
    <property type="match status" value="1"/>
</dbReference>
<accession>A0AAD2FKY4</accession>
<dbReference type="GO" id="GO:0033204">
    <property type="term" value="F:ribonuclease P RNA binding"/>
    <property type="evidence" value="ECO:0007669"/>
    <property type="project" value="TreeGrafter"/>
</dbReference>
<comment type="similarity">
    <text evidence="1">Belongs to the eukaryotic/archaeal RNase P protein component 2 family.</text>
</comment>
<dbReference type="SUPFAM" id="SSF160350">
    <property type="entry name" value="Rnp2-like"/>
    <property type="match status" value="1"/>
</dbReference>
<dbReference type="AlphaFoldDB" id="A0AAD2FKY4"/>
<name>A0AAD2FKY4_9STRA</name>